<dbReference type="Proteomes" id="UP000034112">
    <property type="component" value="Unassembled WGS sequence"/>
</dbReference>
<feature type="compositionally biased region" description="Basic and acidic residues" evidence="1">
    <location>
        <begin position="29"/>
        <end position="38"/>
    </location>
</feature>
<sequence>MTSTCDSGFVLVGIKLRKSADGPAAANHHSHEDGHGDDGSPSIEIPPPPVHHNGDGEELATLEETLSGAVEGVNRTRLATLFLGLLSSITFFRTVSEVASALLQSSGFSTLPSGIASFTVPRSSSTTAAGRPSANMFSLPP</sequence>
<protein>
    <submittedName>
        <fullName evidence="2">Uncharacterized protein</fullName>
    </submittedName>
</protein>
<gene>
    <name evidence="2" type="ORF">THAR02_04934</name>
</gene>
<dbReference type="AlphaFoldDB" id="A0A0F9ZRN5"/>
<evidence type="ECO:0000313" key="3">
    <source>
        <dbReference type="Proteomes" id="UP000034112"/>
    </source>
</evidence>
<proteinExistence type="predicted"/>
<evidence type="ECO:0000256" key="1">
    <source>
        <dbReference type="SAM" id="MobiDB-lite"/>
    </source>
</evidence>
<feature type="region of interest" description="Disordered" evidence="1">
    <location>
        <begin position="22"/>
        <end position="56"/>
    </location>
</feature>
<comment type="caution">
    <text evidence="2">The sequence shown here is derived from an EMBL/GenBank/DDBJ whole genome shotgun (WGS) entry which is preliminary data.</text>
</comment>
<name>A0A0F9ZRN5_TRIHA</name>
<feature type="region of interest" description="Disordered" evidence="1">
    <location>
        <begin position="121"/>
        <end position="141"/>
    </location>
</feature>
<organism evidence="2 3">
    <name type="scientific">Trichoderma harzianum</name>
    <name type="common">Hypocrea lixii</name>
    <dbReference type="NCBI Taxonomy" id="5544"/>
    <lineage>
        <taxon>Eukaryota</taxon>
        <taxon>Fungi</taxon>
        <taxon>Dikarya</taxon>
        <taxon>Ascomycota</taxon>
        <taxon>Pezizomycotina</taxon>
        <taxon>Sordariomycetes</taxon>
        <taxon>Hypocreomycetidae</taxon>
        <taxon>Hypocreales</taxon>
        <taxon>Hypocreaceae</taxon>
        <taxon>Trichoderma</taxon>
    </lineage>
</organism>
<accession>A0A0F9ZRN5</accession>
<evidence type="ECO:0000313" key="2">
    <source>
        <dbReference type="EMBL" id="KKP02957.1"/>
    </source>
</evidence>
<dbReference type="EMBL" id="JOKZ01000129">
    <property type="protein sequence ID" value="KKP02957.1"/>
    <property type="molecule type" value="Genomic_DNA"/>
</dbReference>
<reference evidence="3" key="1">
    <citation type="journal article" date="2015" name="Genome Announc.">
        <title>Draft whole-genome sequence of the biocontrol agent Trichoderma harzianum T6776.</title>
        <authorList>
            <person name="Baroncelli R."/>
            <person name="Piaggeschi G."/>
            <person name="Fiorini L."/>
            <person name="Bertolini E."/>
            <person name="Zapparata A."/>
            <person name="Pe M.E."/>
            <person name="Sarrocco S."/>
            <person name="Vannacci G."/>
        </authorList>
    </citation>
    <scope>NUCLEOTIDE SEQUENCE [LARGE SCALE GENOMIC DNA]</scope>
    <source>
        <strain evidence="3">T6776</strain>
    </source>
</reference>